<dbReference type="RefSeq" id="WP_088237971.1">
    <property type="nucleotide sequence ID" value="NZ_FMAY01000007.1"/>
</dbReference>
<dbReference type="Gene3D" id="3.90.550.10">
    <property type="entry name" value="Spore Coat Polysaccharide Biosynthesis Protein SpsA, Chain A"/>
    <property type="match status" value="1"/>
</dbReference>
<dbReference type="InterPro" id="IPR029044">
    <property type="entry name" value="Nucleotide-diphossugar_trans"/>
</dbReference>
<dbReference type="Proteomes" id="UP000198975">
    <property type="component" value="Unassembled WGS sequence"/>
</dbReference>
<dbReference type="GO" id="GO:0016740">
    <property type="term" value="F:transferase activity"/>
    <property type="evidence" value="ECO:0007669"/>
    <property type="project" value="UniProtKB-KW"/>
</dbReference>
<proteinExistence type="predicted"/>
<dbReference type="AlphaFoldDB" id="A0A1C4C834"/>
<dbReference type="PANTHER" id="PTHR43179">
    <property type="entry name" value="RHAMNOSYLTRANSFERASE WBBL"/>
    <property type="match status" value="1"/>
</dbReference>
<dbReference type="Pfam" id="PF00535">
    <property type="entry name" value="Glycos_transf_2"/>
    <property type="match status" value="1"/>
</dbReference>
<evidence type="ECO:0000313" key="2">
    <source>
        <dbReference type="EMBL" id="SCC15290.1"/>
    </source>
</evidence>
<feature type="domain" description="Glycosyltransferase 2-like" evidence="1">
    <location>
        <begin position="604"/>
        <end position="781"/>
    </location>
</feature>
<dbReference type="PANTHER" id="PTHR43179:SF7">
    <property type="entry name" value="RHAMNOSYLTRANSFERASE WBBL"/>
    <property type="match status" value="1"/>
</dbReference>
<dbReference type="Gene3D" id="3.40.50.2000">
    <property type="entry name" value="Glycogen Phosphorylase B"/>
    <property type="match status" value="1"/>
</dbReference>
<reference evidence="3" key="1">
    <citation type="submission" date="2016-08" db="EMBL/GenBank/DDBJ databases">
        <authorList>
            <person name="Varghese N."/>
            <person name="Submissions Spin"/>
        </authorList>
    </citation>
    <scope>NUCLEOTIDE SEQUENCE [LARGE SCALE GENOMIC DNA]</scope>
    <source>
        <strain evidence="3">REICA_082</strain>
    </source>
</reference>
<accession>A0A1C4C834</accession>
<organism evidence="2 3">
    <name type="scientific">Kosakonia oryzendophytica</name>
    <dbReference type="NCBI Taxonomy" id="1005665"/>
    <lineage>
        <taxon>Bacteria</taxon>
        <taxon>Pseudomonadati</taxon>
        <taxon>Pseudomonadota</taxon>
        <taxon>Gammaproteobacteria</taxon>
        <taxon>Enterobacterales</taxon>
        <taxon>Enterobacteriaceae</taxon>
        <taxon>Kosakonia</taxon>
    </lineage>
</organism>
<dbReference type="SUPFAM" id="SSF53756">
    <property type="entry name" value="UDP-Glycosyltransferase/glycogen phosphorylase"/>
    <property type="match status" value="1"/>
</dbReference>
<dbReference type="SUPFAM" id="SSF53448">
    <property type="entry name" value="Nucleotide-diphospho-sugar transferases"/>
    <property type="match status" value="2"/>
</dbReference>
<keyword evidence="2" id="KW-0808">Transferase</keyword>
<evidence type="ECO:0000259" key="1">
    <source>
        <dbReference type="Pfam" id="PF00535"/>
    </source>
</evidence>
<dbReference type="OrthoDB" id="9179784at2"/>
<gene>
    <name evidence="2" type="ORF">GA0061071_1072</name>
</gene>
<dbReference type="CDD" id="cd04186">
    <property type="entry name" value="GT_2_like_c"/>
    <property type="match status" value="1"/>
</dbReference>
<protein>
    <submittedName>
        <fullName evidence="2">Glycosyltransferase, GT2 family</fullName>
    </submittedName>
</protein>
<dbReference type="EMBL" id="FMAY01000007">
    <property type="protein sequence ID" value="SCC15290.1"/>
    <property type="molecule type" value="Genomic_DNA"/>
</dbReference>
<keyword evidence="3" id="KW-1185">Reference proteome</keyword>
<name>A0A1C4C834_9ENTR</name>
<dbReference type="InterPro" id="IPR001173">
    <property type="entry name" value="Glyco_trans_2-like"/>
</dbReference>
<evidence type="ECO:0000313" key="3">
    <source>
        <dbReference type="Proteomes" id="UP000198975"/>
    </source>
</evidence>
<sequence length="1216" mass="136981">MRSILISVDKFDAYTPHSAELLDIADALLATGWRVDVISCAAGQTLTGEIERLMATGRFAVITDKIGEPDAHYDIIWIYRGFFSEKLLNAVSENRLAGAMVFRHYSDYNDLYIPWGVALENQFAAITLDLSPRTSALLLQTGVDSAQLKTLPWSVPARFGQFVRTREAQTLSRVLYIAPKMSAEMYEVQQKAREAGIQIDWFDLSQQVQRIEPAWLEQYDVVIGNEESVPKALSLGIPLFLANEGYVEGYLTDENMARHEAEHFCALTLRNCPDADEWVDLLKNGYANARAWSQAQRAYFATKWNLDSALAALFAQPLVEKTRTLDARSRYTLNFHSKAVLAQQQTTAYSFNRWLDDRQISDARREALRTFAGAYPEKASIGVIILGEDDASAQTRASVESQSLAAVSIDVIASDATWPTAVNALLSTRSADALLLIPAGYTLRDDALLRFVEQRLQQQNAWLFYADEMTRAENGEPVLTLRPDVNIDLLRGVPYVGRVLLFSRDVALQLGGLNSHYPQAAMIDLLWRFVEGQGAAALGHVAEVLVESPHPAGQWSDTPDVIRECQQILLAHLQRLGINATLEAGLIPTIKRVRYHWDATPLVSIIIPTRDRFALLKRCIESLMEKTRYQHYELLIVDNQSVEDDACRFLNDLAALGLEQVRILRYDAPFNFAEINNAAAQQARGDVLVFLNNDCEIIDGEWLDALLEQALRPEVGLVGARLEYHDGRIQHGGYLLGVQHGVDVAFEGADGQSNGFQHYLKTPRNLAAVSASCMMVRKEVFFSLNGFTQERYPLYFADVDLGLRAQKLGYLNVWTPYSRVRHMGGATRLLGDKFQVQERPLLHDYASLRQEWKQALLAEPSYHPLMQKMGKAFTLSDSSARLFQPLPGRPLPVVLAHHINWVGGGHHRVMQPFKAMERHLMLEGGLINTIPGVMEVAQLQPDVILLELITGSRFPDIFKQLREVCDAKIVLEYDDYLLNVPIKNGNRQHFPQHMIKSFRKVMESADWVVVSTAPLAEAYSRFHSDIRIAQNRLAPHQWGHLLSERNTGKKVRVGWAGGSSHAGDLEILLPLIKELEGQVEWVFMGMKPRNVQCEFHPGVPFEMYPEKLASLNLDLALVPLQINQFNECKSNLRLLEIGTCGVPIIATDIEPYRCGLPVMLVENRFKDWMNAVQAYINDPLLRQRDGEALREAVQNHWYLRDAGLDDWRQGWLPAGA</sequence>